<evidence type="ECO:0000256" key="1">
    <source>
        <dbReference type="SAM" id="MobiDB-lite"/>
    </source>
</evidence>
<feature type="compositionally biased region" description="Polar residues" evidence="1">
    <location>
        <begin position="329"/>
        <end position="349"/>
    </location>
</feature>
<dbReference type="EMBL" id="KB742880">
    <property type="protein sequence ID" value="EOB03203.1"/>
    <property type="molecule type" value="Genomic_DNA"/>
</dbReference>
<organism evidence="2 3">
    <name type="scientific">Anas platyrhynchos</name>
    <name type="common">Mallard</name>
    <name type="synonym">Anas boschas</name>
    <dbReference type="NCBI Taxonomy" id="8839"/>
    <lineage>
        <taxon>Eukaryota</taxon>
        <taxon>Metazoa</taxon>
        <taxon>Chordata</taxon>
        <taxon>Craniata</taxon>
        <taxon>Vertebrata</taxon>
        <taxon>Euteleostomi</taxon>
        <taxon>Archelosauria</taxon>
        <taxon>Archosauria</taxon>
        <taxon>Dinosauria</taxon>
        <taxon>Saurischia</taxon>
        <taxon>Theropoda</taxon>
        <taxon>Coelurosauria</taxon>
        <taxon>Aves</taxon>
        <taxon>Neognathae</taxon>
        <taxon>Galloanserae</taxon>
        <taxon>Anseriformes</taxon>
        <taxon>Anatidae</taxon>
        <taxon>Anatinae</taxon>
        <taxon>Anas</taxon>
    </lineage>
</organism>
<keyword evidence="3" id="KW-1185">Reference proteome</keyword>
<evidence type="ECO:0000313" key="2">
    <source>
        <dbReference type="EMBL" id="EOB03203.1"/>
    </source>
</evidence>
<accession>R0LS02</accession>
<reference evidence="3" key="1">
    <citation type="journal article" date="2013" name="Nat. Genet.">
        <title>The duck genome and transcriptome provide insight into an avian influenza virus reservoir species.</title>
        <authorList>
            <person name="Huang Y."/>
            <person name="Li Y."/>
            <person name="Burt D.W."/>
            <person name="Chen H."/>
            <person name="Zhang Y."/>
            <person name="Qian W."/>
            <person name="Kim H."/>
            <person name="Gan S."/>
            <person name="Zhao Y."/>
            <person name="Li J."/>
            <person name="Yi K."/>
            <person name="Feng H."/>
            <person name="Zhu P."/>
            <person name="Li B."/>
            <person name="Liu Q."/>
            <person name="Fairley S."/>
            <person name="Magor K.E."/>
            <person name="Du Z."/>
            <person name="Hu X."/>
            <person name="Goodman L."/>
            <person name="Tafer H."/>
            <person name="Vignal A."/>
            <person name="Lee T."/>
            <person name="Kim K.W."/>
            <person name="Sheng Z."/>
            <person name="An Y."/>
            <person name="Searle S."/>
            <person name="Herrero J."/>
            <person name="Groenen M.A."/>
            <person name="Crooijmans R.P."/>
            <person name="Faraut T."/>
            <person name="Cai Q."/>
            <person name="Webster R.G."/>
            <person name="Aldridge J.R."/>
            <person name="Warren W.C."/>
            <person name="Bartschat S."/>
            <person name="Kehr S."/>
            <person name="Marz M."/>
            <person name="Stadler P.F."/>
            <person name="Smith J."/>
            <person name="Kraus R.H."/>
            <person name="Zhao Y."/>
            <person name="Ren L."/>
            <person name="Fei J."/>
            <person name="Morisson M."/>
            <person name="Kaiser P."/>
            <person name="Griffin D.K."/>
            <person name="Rao M."/>
            <person name="Pitel F."/>
            <person name="Wang J."/>
            <person name="Li N."/>
        </authorList>
    </citation>
    <scope>NUCLEOTIDE SEQUENCE [LARGE SCALE GENOMIC DNA]</scope>
</reference>
<protein>
    <submittedName>
        <fullName evidence="2">Uncharacterized protein</fullName>
    </submittedName>
</protein>
<evidence type="ECO:0000313" key="3">
    <source>
        <dbReference type="Proteomes" id="UP000296049"/>
    </source>
</evidence>
<feature type="compositionally biased region" description="Basic and acidic residues" evidence="1">
    <location>
        <begin position="179"/>
        <end position="192"/>
    </location>
</feature>
<feature type="region of interest" description="Disordered" evidence="1">
    <location>
        <begin position="172"/>
        <end position="194"/>
    </location>
</feature>
<sequence>MHALLTVGGKETAKVMETTTEFITGTSSSEGTFSNKSLFADTRKMSKCTEKNRPVDDIPLAYLTVIFKAQGFPVQTPDLELADLYGVSLQLSIKEMNYNTKQVYFMHDSIRRPDLQFIYIEAILRTAYADPTAKAFKPWIPRSPSNTSSEATTMEIATLDLPPSASCKAIASSSQLSKATRDRPAAESDPRLSKLPVSVQAGKATLMDFPGSPELYRGCQHERIQLWKERIGLKTSSSPGENIGAQSAVLYRTVKKKKSAVPDRINAVPVARRYRGDAGTFVRLPGGGFGEKEPPPAPRQVTGNFTSSFPKPSGDSKFLNIHIDKPAGSSVQLTHEQKRVSNTGGTVAFTQGKKKKF</sequence>
<proteinExistence type="predicted"/>
<dbReference type="AlphaFoldDB" id="R0LS02"/>
<gene>
    <name evidence="2" type="ORF">Anapl_12000</name>
</gene>
<name>R0LS02_ANAPL</name>
<dbReference type="Proteomes" id="UP000296049">
    <property type="component" value="Unassembled WGS sequence"/>
</dbReference>
<feature type="region of interest" description="Disordered" evidence="1">
    <location>
        <begin position="329"/>
        <end position="357"/>
    </location>
</feature>